<dbReference type="KEGG" id="hir:HETIRDRAFT_423631"/>
<dbReference type="HOGENOM" id="CLU_1518054_0_0_1"/>
<dbReference type="EMBL" id="KI925467">
    <property type="protein sequence ID" value="ETW75064.1"/>
    <property type="molecule type" value="Genomic_DNA"/>
</dbReference>
<gene>
    <name evidence="1" type="ORF">HETIRDRAFT_423631</name>
</gene>
<reference evidence="1 2" key="1">
    <citation type="journal article" date="2012" name="New Phytol.">
        <title>Insight into trade-off between wood decay and parasitism from the genome of a fungal forest pathogen.</title>
        <authorList>
            <person name="Olson A."/>
            <person name="Aerts A."/>
            <person name="Asiegbu F."/>
            <person name="Belbahri L."/>
            <person name="Bouzid O."/>
            <person name="Broberg A."/>
            <person name="Canback B."/>
            <person name="Coutinho P.M."/>
            <person name="Cullen D."/>
            <person name="Dalman K."/>
            <person name="Deflorio G."/>
            <person name="van Diepen L.T."/>
            <person name="Dunand C."/>
            <person name="Duplessis S."/>
            <person name="Durling M."/>
            <person name="Gonthier P."/>
            <person name="Grimwood J."/>
            <person name="Fossdal C.G."/>
            <person name="Hansson D."/>
            <person name="Henrissat B."/>
            <person name="Hietala A."/>
            <person name="Himmelstrand K."/>
            <person name="Hoffmeister D."/>
            <person name="Hogberg N."/>
            <person name="James T.Y."/>
            <person name="Karlsson M."/>
            <person name="Kohler A."/>
            <person name="Kues U."/>
            <person name="Lee Y.H."/>
            <person name="Lin Y.C."/>
            <person name="Lind M."/>
            <person name="Lindquist E."/>
            <person name="Lombard V."/>
            <person name="Lucas S."/>
            <person name="Lunden K."/>
            <person name="Morin E."/>
            <person name="Murat C."/>
            <person name="Park J."/>
            <person name="Raffaello T."/>
            <person name="Rouze P."/>
            <person name="Salamov A."/>
            <person name="Schmutz J."/>
            <person name="Solheim H."/>
            <person name="Stahlberg J."/>
            <person name="Velez H."/>
            <person name="de Vries R.P."/>
            <person name="Wiebenga A."/>
            <person name="Woodward S."/>
            <person name="Yakovlev I."/>
            <person name="Garbelotto M."/>
            <person name="Martin F."/>
            <person name="Grigoriev I.V."/>
            <person name="Stenlid J."/>
        </authorList>
    </citation>
    <scope>NUCLEOTIDE SEQUENCE [LARGE SCALE GENOMIC DNA]</scope>
    <source>
        <strain evidence="1 2">TC 32-1</strain>
    </source>
</reference>
<dbReference type="RefSeq" id="XP_009553510.1">
    <property type="nucleotide sequence ID" value="XM_009555215.1"/>
</dbReference>
<keyword evidence="2" id="KW-1185">Reference proteome</keyword>
<accession>W4JNK5</accession>
<evidence type="ECO:0000313" key="1">
    <source>
        <dbReference type="EMBL" id="ETW75064.1"/>
    </source>
</evidence>
<dbReference type="Proteomes" id="UP000030671">
    <property type="component" value="Unassembled WGS sequence"/>
</dbReference>
<name>W4JNK5_HETIT</name>
<protein>
    <submittedName>
        <fullName evidence="1">Uncharacterized protein</fullName>
    </submittedName>
</protein>
<dbReference type="AlphaFoldDB" id="W4JNK5"/>
<dbReference type="GeneID" id="20673924"/>
<organism evidence="1 2">
    <name type="scientific">Heterobasidion irregulare (strain TC 32-1)</name>
    <dbReference type="NCBI Taxonomy" id="747525"/>
    <lineage>
        <taxon>Eukaryota</taxon>
        <taxon>Fungi</taxon>
        <taxon>Dikarya</taxon>
        <taxon>Basidiomycota</taxon>
        <taxon>Agaricomycotina</taxon>
        <taxon>Agaricomycetes</taxon>
        <taxon>Russulales</taxon>
        <taxon>Bondarzewiaceae</taxon>
        <taxon>Heterobasidion</taxon>
        <taxon>Heterobasidion annosum species complex</taxon>
    </lineage>
</organism>
<proteinExistence type="predicted"/>
<evidence type="ECO:0000313" key="2">
    <source>
        <dbReference type="Proteomes" id="UP000030671"/>
    </source>
</evidence>
<dbReference type="InParanoid" id="W4JNK5"/>
<sequence length="170" mass="18404">MANMYHGWLGARFPGQDSTDLHFTDYGPAGPDIKRRQHNLCIALGISFAYPEQAAAAGAPWFYDAPTVPFMEFMDYGLAPPLVPVLGPGVLVPVSFAVTNGGVDIGFNRFIMSKKAMASGESITINILRRHGHDPADTPTIIVGAGAKHRVCSAVVYSAQVQEYRRARNL</sequence>